<gene>
    <name evidence="1" type="ORF">CYLTODRAFT_490028</name>
</gene>
<dbReference type="EMBL" id="KN880509">
    <property type="protein sequence ID" value="KIY68124.1"/>
    <property type="molecule type" value="Genomic_DNA"/>
</dbReference>
<organism evidence="1 2">
    <name type="scientific">Cylindrobasidium torrendii FP15055 ss-10</name>
    <dbReference type="NCBI Taxonomy" id="1314674"/>
    <lineage>
        <taxon>Eukaryota</taxon>
        <taxon>Fungi</taxon>
        <taxon>Dikarya</taxon>
        <taxon>Basidiomycota</taxon>
        <taxon>Agaricomycotina</taxon>
        <taxon>Agaricomycetes</taxon>
        <taxon>Agaricomycetidae</taxon>
        <taxon>Agaricales</taxon>
        <taxon>Marasmiineae</taxon>
        <taxon>Physalacriaceae</taxon>
        <taxon>Cylindrobasidium</taxon>
    </lineage>
</organism>
<evidence type="ECO:0000313" key="2">
    <source>
        <dbReference type="Proteomes" id="UP000054007"/>
    </source>
</evidence>
<dbReference type="Proteomes" id="UP000054007">
    <property type="component" value="Unassembled WGS sequence"/>
</dbReference>
<name>A0A0D7BD79_9AGAR</name>
<reference evidence="1 2" key="1">
    <citation type="journal article" date="2015" name="Fungal Genet. Biol.">
        <title>Evolution of novel wood decay mechanisms in Agaricales revealed by the genome sequences of Fistulina hepatica and Cylindrobasidium torrendii.</title>
        <authorList>
            <person name="Floudas D."/>
            <person name="Held B.W."/>
            <person name="Riley R."/>
            <person name="Nagy L.G."/>
            <person name="Koehler G."/>
            <person name="Ransdell A.S."/>
            <person name="Younus H."/>
            <person name="Chow J."/>
            <person name="Chiniquy J."/>
            <person name="Lipzen A."/>
            <person name="Tritt A."/>
            <person name="Sun H."/>
            <person name="Haridas S."/>
            <person name="LaButti K."/>
            <person name="Ohm R.A."/>
            <person name="Kues U."/>
            <person name="Blanchette R.A."/>
            <person name="Grigoriev I.V."/>
            <person name="Minto R.E."/>
            <person name="Hibbett D.S."/>
        </authorList>
    </citation>
    <scope>NUCLEOTIDE SEQUENCE [LARGE SCALE GENOMIC DNA]</scope>
    <source>
        <strain evidence="1 2">FP15055 ss-10</strain>
    </source>
</reference>
<protein>
    <submittedName>
        <fullName evidence="1">Uncharacterized protein</fullName>
    </submittedName>
</protein>
<sequence>MRLGIALYWIEDDPEHPMPYFDWALVVKQKGEWDNEPATVYQIRGGTPDEPSGYRRYFTTKRLLNDTSFSGVVDLGVLDADGAALAELTDKIVREHPADRDAPVNAAHKSIVGPRGWTCARWILVLLMDLEEVGIFEMPLEVNWQTIYVSIIERGLVLRDLWGHNGLETYPILRLGAL</sequence>
<proteinExistence type="predicted"/>
<keyword evidence="2" id="KW-1185">Reference proteome</keyword>
<dbReference type="OrthoDB" id="2862517at2759"/>
<evidence type="ECO:0000313" key="1">
    <source>
        <dbReference type="EMBL" id="KIY68124.1"/>
    </source>
</evidence>
<dbReference type="AlphaFoldDB" id="A0A0D7BD79"/>
<accession>A0A0D7BD79</accession>